<accession>A0A7S1RGH2</accession>
<feature type="region of interest" description="Disordered" evidence="1">
    <location>
        <begin position="43"/>
        <end position="65"/>
    </location>
</feature>
<dbReference type="EMBL" id="HBGE01071480">
    <property type="protein sequence ID" value="CAD9166062.1"/>
    <property type="molecule type" value="Transcribed_RNA"/>
</dbReference>
<protein>
    <recommendedName>
        <fullName evidence="3">NADAR domain-containing protein</fullName>
    </recommendedName>
</protein>
<gene>
    <name evidence="2" type="ORF">ACAT0790_LOCUS42830</name>
</gene>
<dbReference type="AlphaFoldDB" id="A0A7S1RGH2"/>
<feature type="region of interest" description="Disordered" evidence="1">
    <location>
        <begin position="299"/>
        <end position="354"/>
    </location>
</feature>
<dbReference type="InterPro" id="IPR037238">
    <property type="entry name" value="YbiA-like_sf"/>
</dbReference>
<organism evidence="2">
    <name type="scientific">Alexandrium catenella</name>
    <name type="common">Red tide dinoflagellate</name>
    <name type="synonym">Gonyaulax catenella</name>
    <dbReference type="NCBI Taxonomy" id="2925"/>
    <lineage>
        <taxon>Eukaryota</taxon>
        <taxon>Sar</taxon>
        <taxon>Alveolata</taxon>
        <taxon>Dinophyceae</taxon>
        <taxon>Gonyaulacales</taxon>
        <taxon>Pyrocystaceae</taxon>
        <taxon>Alexandrium</taxon>
    </lineage>
</organism>
<evidence type="ECO:0008006" key="3">
    <source>
        <dbReference type="Google" id="ProtNLM"/>
    </source>
</evidence>
<reference evidence="2" key="1">
    <citation type="submission" date="2021-01" db="EMBL/GenBank/DDBJ databases">
        <authorList>
            <person name="Corre E."/>
            <person name="Pelletier E."/>
            <person name="Niang G."/>
            <person name="Scheremetjew M."/>
            <person name="Finn R."/>
            <person name="Kale V."/>
            <person name="Holt S."/>
            <person name="Cochrane G."/>
            <person name="Meng A."/>
            <person name="Brown T."/>
            <person name="Cohen L."/>
        </authorList>
    </citation>
    <scope>NUCLEOTIDE SEQUENCE</scope>
    <source>
        <strain evidence="2">OF101</strain>
    </source>
</reference>
<sequence length="354" mass="38756">MRPGSSMHQCKRYGCEKPTWNGCADEFCSRSCQKESLRAKARGAAEAHGTADARGQPPPGALDAKPKALEYQPARAMDPTPMAFEYNGRDVGVVAFYFPGREDACDMKCGAAFLANFFDLGPDRLEIKGRRFRNAEAAFQALKLWERAGDFEELDGEDAFRKSRLWAHRRDTDYAGLGSNWSAMMAVLKAKFKPGSRMAEGLRNTRGAFLLEHNAREGRDSVWSNNGSGNGMNWLGLQLMLLRKELSGGKGGYDPLMADICTCMGRTDGVPRSTRGKAEWQQMVKAATEAVQKAIGASYSGHPRPQATSIGNSFAHRSPSPSLAYHPGSQQVSVNGHSSVWDPAEGCQLPEPVW</sequence>
<proteinExistence type="predicted"/>
<dbReference type="InterPro" id="IPR012816">
    <property type="entry name" value="NADAR"/>
</dbReference>
<feature type="compositionally biased region" description="Polar residues" evidence="1">
    <location>
        <begin position="328"/>
        <end position="338"/>
    </location>
</feature>
<name>A0A7S1RGH2_ALECA</name>
<evidence type="ECO:0000256" key="1">
    <source>
        <dbReference type="SAM" id="MobiDB-lite"/>
    </source>
</evidence>
<evidence type="ECO:0000313" key="2">
    <source>
        <dbReference type="EMBL" id="CAD9166062.1"/>
    </source>
</evidence>
<dbReference type="Gene3D" id="1.10.357.40">
    <property type="entry name" value="YbiA-like"/>
    <property type="match status" value="1"/>
</dbReference>
<dbReference type="SUPFAM" id="SSF143990">
    <property type="entry name" value="YbiA-like"/>
    <property type="match status" value="1"/>
</dbReference>
<dbReference type="CDD" id="cd15457">
    <property type="entry name" value="NADAR"/>
    <property type="match status" value="1"/>
</dbReference>